<dbReference type="RefSeq" id="WP_204039455.1">
    <property type="nucleotide sequence ID" value="NZ_BOOA01000005.1"/>
</dbReference>
<feature type="transmembrane region" description="Helical" evidence="1">
    <location>
        <begin position="61"/>
        <end position="83"/>
    </location>
</feature>
<keyword evidence="1" id="KW-0472">Membrane</keyword>
<keyword evidence="1" id="KW-1133">Transmembrane helix</keyword>
<sequence length="120" mass="11459">MSVRHLLEAHVIAQPSDVTAYALTAGRLWSMVAGLLGLAGAAVGGLTLARPNGRIGRSGRGGAVALLAGLAGVVIGGVVVAVADGGPGSGSGIVGGVLALVVGLVAMILGWRARSSVGSA</sequence>
<dbReference type="EMBL" id="BOOA01000005">
    <property type="protein sequence ID" value="GIH22618.1"/>
    <property type="molecule type" value="Genomic_DNA"/>
</dbReference>
<dbReference type="Pfam" id="PF19733">
    <property type="entry name" value="DUF6223"/>
    <property type="match status" value="1"/>
</dbReference>
<feature type="transmembrane region" description="Helical" evidence="1">
    <location>
        <begin position="89"/>
        <end position="111"/>
    </location>
</feature>
<dbReference type="Proteomes" id="UP000640052">
    <property type="component" value="Unassembled WGS sequence"/>
</dbReference>
<evidence type="ECO:0000313" key="2">
    <source>
        <dbReference type="EMBL" id="GIH22618.1"/>
    </source>
</evidence>
<dbReference type="AlphaFoldDB" id="A0A919Q825"/>
<name>A0A919Q825_9ACTN</name>
<keyword evidence="1" id="KW-0812">Transmembrane</keyword>
<dbReference type="InterPro" id="IPR045770">
    <property type="entry name" value="DUF6223"/>
</dbReference>
<proteinExistence type="predicted"/>
<organism evidence="2 3">
    <name type="scientific">Acrocarpospora phusangensis</name>
    <dbReference type="NCBI Taxonomy" id="1070424"/>
    <lineage>
        <taxon>Bacteria</taxon>
        <taxon>Bacillati</taxon>
        <taxon>Actinomycetota</taxon>
        <taxon>Actinomycetes</taxon>
        <taxon>Streptosporangiales</taxon>
        <taxon>Streptosporangiaceae</taxon>
        <taxon>Acrocarpospora</taxon>
    </lineage>
</organism>
<accession>A0A919Q825</accession>
<gene>
    <name evidence="2" type="ORF">Aph01nite_09280</name>
</gene>
<protein>
    <submittedName>
        <fullName evidence="2">Uncharacterized protein</fullName>
    </submittedName>
</protein>
<comment type="caution">
    <text evidence="2">The sequence shown here is derived from an EMBL/GenBank/DDBJ whole genome shotgun (WGS) entry which is preliminary data.</text>
</comment>
<keyword evidence="3" id="KW-1185">Reference proteome</keyword>
<evidence type="ECO:0000313" key="3">
    <source>
        <dbReference type="Proteomes" id="UP000640052"/>
    </source>
</evidence>
<reference evidence="2" key="1">
    <citation type="submission" date="2021-01" db="EMBL/GenBank/DDBJ databases">
        <title>Whole genome shotgun sequence of Acrocarpospora phusangensis NBRC 108782.</title>
        <authorList>
            <person name="Komaki H."/>
            <person name="Tamura T."/>
        </authorList>
    </citation>
    <scope>NUCLEOTIDE SEQUENCE</scope>
    <source>
        <strain evidence="2">NBRC 108782</strain>
    </source>
</reference>
<feature type="transmembrane region" description="Helical" evidence="1">
    <location>
        <begin position="28"/>
        <end position="49"/>
    </location>
</feature>
<evidence type="ECO:0000256" key="1">
    <source>
        <dbReference type="SAM" id="Phobius"/>
    </source>
</evidence>